<dbReference type="CDD" id="cd23156">
    <property type="entry name" value="Prefoldin_3"/>
    <property type="match status" value="1"/>
</dbReference>
<dbReference type="EMBL" id="HG937694">
    <property type="protein sequence ID" value="CDP38701.1"/>
    <property type="molecule type" value="Genomic_DNA"/>
</dbReference>
<dbReference type="SUPFAM" id="SSF46579">
    <property type="entry name" value="Prefoldin"/>
    <property type="match status" value="1"/>
</dbReference>
<reference evidence="5" key="2">
    <citation type="submission" date="2014-06" db="EMBL/GenBank/DDBJ databases">
        <title>The complete genome of Blastobotrys (Arxula) adeninivorans LS3 - a yeast of biotechnological interest.</title>
        <authorList>
            <person name="Kunze G."/>
            <person name="Gaillardin C."/>
            <person name="Czernicka M."/>
            <person name="Durrens P."/>
            <person name="Martin T."/>
            <person name="Boer E."/>
            <person name="Gabaldon T."/>
            <person name="Cruz J."/>
            <person name="Talla E."/>
            <person name="Marck C."/>
            <person name="Goffeau A."/>
            <person name="Barbe V."/>
            <person name="Baret P."/>
            <person name="Baronian K."/>
            <person name="Beier S."/>
            <person name="Bleykasten C."/>
            <person name="Bode R."/>
            <person name="Casaregola S."/>
            <person name="Despons L."/>
            <person name="Fairhead C."/>
            <person name="Giersberg M."/>
            <person name="Gierski P."/>
            <person name="Hahnel U."/>
            <person name="Hartmann A."/>
            <person name="Jankowska D."/>
            <person name="Jubin C."/>
            <person name="Jung P."/>
            <person name="Lafontaine I."/>
            <person name="Leh-Louis V."/>
            <person name="Lemaire M."/>
            <person name="Marcet-Houben M."/>
            <person name="Mascher M."/>
            <person name="Morel G."/>
            <person name="Richard G.-F."/>
            <person name="Riechen J."/>
            <person name="Sacerdot C."/>
            <person name="Sarkar A."/>
            <person name="Savel G."/>
            <person name="Schacherer J."/>
            <person name="Sherman D."/>
            <person name="Straub M.-L."/>
            <person name="Stein N."/>
            <person name="Thierry A."/>
            <person name="Trautwein-Schult A."/>
            <person name="Westhof E."/>
            <person name="Worch S."/>
            <person name="Dujon B."/>
            <person name="Souciet J.-L."/>
            <person name="Wincker P."/>
            <person name="Scholz U."/>
            <person name="Neuveglise N."/>
        </authorList>
    </citation>
    <scope>NUCLEOTIDE SEQUENCE</scope>
    <source>
        <strain evidence="5">LS3</strain>
    </source>
</reference>
<dbReference type="InterPro" id="IPR009053">
    <property type="entry name" value="Prefoldin"/>
</dbReference>
<comment type="similarity">
    <text evidence="1 4">Belongs to the prefoldin subunit alpha family.</text>
</comment>
<accession>A0A060THT6</accession>
<evidence type="ECO:0000256" key="1">
    <source>
        <dbReference type="ARBA" id="ARBA00010048"/>
    </source>
</evidence>
<dbReference type="PhylomeDB" id="A0A060THT6"/>
<comment type="function">
    <text evidence="4">Binds specifically to cytosolic chaperonin (c-CPN) and transfers target proteins to it. Binds to nascent polypeptide chain and promotes folding in an environment in which there are many competing pathways for nonnative proteins.</text>
</comment>
<sequence>MSDVPDGSYVNPRGIPQAPFVQKVEDYVKSRDQVEPMIKKFQEMIQKYKYMEVTLSRRLGAIREKIPDLSKNLEMVKFLKSKQGTDEPVTTNYELNDTLYAQATVDAPEVVYLWLGANVMLEYKIDEAITMLEGKLAKAQETEKFCEEDLDFLRENITVLEVNSARLYNWEIQKRRQEKEENDS</sequence>
<organism evidence="5">
    <name type="scientific">Blastobotrys adeninivorans</name>
    <name type="common">Yeast</name>
    <name type="synonym">Arxula adeninivorans</name>
    <dbReference type="NCBI Taxonomy" id="409370"/>
    <lineage>
        <taxon>Eukaryota</taxon>
        <taxon>Fungi</taxon>
        <taxon>Dikarya</taxon>
        <taxon>Ascomycota</taxon>
        <taxon>Saccharomycotina</taxon>
        <taxon>Dipodascomycetes</taxon>
        <taxon>Dipodascales</taxon>
        <taxon>Trichomonascaceae</taxon>
        <taxon>Blastobotrys</taxon>
    </lineage>
</organism>
<dbReference type="PANTHER" id="PTHR12409:SF0">
    <property type="entry name" value="PREFOLDIN SUBUNIT 3"/>
    <property type="match status" value="1"/>
</dbReference>
<protein>
    <recommendedName>
        <fullName evidence="4">Prefoldin subunit 3</fullName>
    </recommendedName>
</protein>
<dbReference type="GO" id="GO:0005737">
    <property type="term" value="C:cytoplasm"/>
    <property type="evidence" value="ECO:0007669"/>
    <property type="project" value="TreeGrafter"/>
</dbReference>
<evidence type="ECO:0000256" key="4">
    <source>
        <dbReference type="PIRNR" id="PIRNR016396"/>
    </source>
</evidence>
<dbReference type="Gene3D" id="1.10.287.370">
    <property type="match status" value="1"/>
</dbReference>
<dbReference type="PANTHER" id="PTHR12409">
    <property type="entry name" value="PREFOLDIN SUBUNIT 3"/>
    <property type="match status" value="1"/>
</dbReference>
<proteinExistence type="inferred from homology"/>
<dbReference type="GO" id="GO:0015631">
    <property type="term" value="F:tubulin binding"/>
    <property type="evidence" value="ECO:0007669"/>
    <property type="project" value="TreeGrafter"/>
</dbReference>
<comment type="subunit">
    <text evidence="2 4">Heterohexamer of two PFD-alpha type and four PFD-beta type subunits.</text>
</comment>
<dbReference type="GO" id="GO:0007021">
    <property type="term" value="P:tubulin complex assembly"/>
    <property type="evidence" value="ECO:0007669"/>
    <property type="project" value="TreeGrafter"/>
</dbReference>
<dbReference type="Pfam" id="PF02996">
    <property type="entry name" value="Prefoldin"/>
    <property type="match status" value="1"/>
</dbReference>
<keyword evidence="3 4" id="KW-0143">Chaperone</keyword>
<dbReference type="GO" id="GO:0016272">
    <property type="term" value="C:prefoldin complex"/>
    <property type="evidence" value="ECO:0007669"/>
    <property type="project" value="UniProtKB-UniRule"/>
</dbReference>
<reference evidence="5" key="1">
    <citation type="submission" date="2014-02" db="EMBL/GenBank/DDBJ databases">
        <authorList>
            <person name="Genoscope - CEA"/>
        </authorList>
    </citation>
    <scope>NUCLEOTIDE SEQUENCE</scope>
    <source>
        <strain evidence="5">LS3</strain>
    </source>
</reference>
<dbReference type="PIRSF" id="PIRSF016396">
    <property type="entry name" value="Prefoldin_subunit_3"/>
    <property type="match status" value="1"/>
</dbReference>
<evidence type="ECO:0000256" key="3">
    <source>
        <dbReference type="ARBA" id="ARBA00023186"/>
    </source>
</evidence>
<dbReference type="GO" id="GO:0007017">
    <property type="term" value="P:microtubule-based process"/>
    <property type="evidence" value="ECO:0007669"/>
    <property type="project" value="TreeGrafter"/>
</dbReference>
<name>A0A060THT6_BLAAD</name>
<dbReference type="FunFam" id="1.10.287.370:FF:000001">
    <property type="entry name" value="Prefoldin subunit 3"/>
    <property type="match status" value="1"/>
</dbReference>
<evidence type="ECO:0000313" key="5">
    <source>
        <dbReference type="EMBL" id="CDP38701.1"/>
    </source>
</evidence>
<evidence type="ECO:0000256" key="2">
    <source>
        <dbReference type="ARBA" id="ARBA00011695"/>
    </source>
</evidence>
<dbReference type="AlphaFoldDB" id="A0A060THT6"/>
<dbReference type="InterPro" id="IPR004127">
    <property type="entry name" value="Prefoldin_subunit_alpha"/>
</dbReference>
<dbReference type="GO" id="GO:0006457">
    <property type="term" value="P:protein folding"/>
    <property type="evidence" value="ECO:0007669"/>
    <property type="project" value="UniProtKB-UniRule"/>
</dbReference>
<gene>
    <name evidence="5" type="ORF">GNLVRS02_ARAD1D40546g</name>
</gene>
<dbReference type="InterPro" id="IPR016655">
    <property type="entry name" value="PFD3"/>
</dbReference>